<dbReference type="GO" id="GO:0005634">
    <property type="term" value="C:nucleus"/>
    <property type="evidence" value="ECO:0007669"/>
    <property type="project" value="TreeGrafter"/>
</dbReference>
<feature type="region of interest" description="Disordered" evidence="1">
    <location>
        <begin position="1"/>
        <end position="67"/>
    </location>
</feature>
<dbReference type="SUPFAM" id="SSF48452">
    <property type="entry name" value="TPR-like"/>
    <property type="match status" value="1"/>
</dbReference>
<protein>
    <recommendedName>
        <fullName evidence="4">Tetratricopeptide repeat protein 39B</fullName>
    </recommendedName>
</protein>
<dbReference type="OrthoDB" id="43460at2759"/>
<evidence type="ECO:0000256" key="1">
    <source>
        <dbReference type="SAM" id="MobiDB-lite"/>
    </source>
</evidence>
<dbReference type="PANTHER" id="PTHR31859">
    <property type="entry name" value="TETRATRICOPEPTIDE REPEAT PROTEIN 39 FAMILY MEMBER"/>
    <property type="match status" value="1"/>
</dbReference>
<feature type="region of interest" description="Disordered" evidence="1">
    <location>
        <begin position="539"/>
        <end position="558"/>
    </location>
</feature>
<reference evidence="2 3" key="1">
    <citation type="journal article" date="2019" name="Nat. Ecol. Evol.">
        <title>Megaphylogeny resolves global patterns of mushroom evolution.</title>
        <authorList>
            <person name="Varga T."/>
            <person name="Krizsan K."/>
            <person name="Foldi C."/>
            <person name="Dima B."/>
            <person name="Sanchez-Garcia M."/>
            <person name="Sanchez-Ramirez S."/>
            <person name="Szollosi G.J."/>
            <person name="Szarkandi J.G."/>
            <person name="Papp V."/>
            <person name="Albert L."/>
            <person name="Andreopoulos W."/>
            <person name="Angelini C."/>
            <person name="Antonin V."/>
            <person name="Barry K.W."/>
            <person name="Bougher N.L."/>
            <person name="Buchanan P."/>
            <person name="Buyck B."/>
            <person name="Bense V."/>
            <person name="Catcheside P."/>
            <person name="Chovatia M."/>
            <person name="Cooper J."/>
            <person name="Damon W."/>
            <person name="Desjardin D."/>
            <person name="Finy P."/>
            <person name="Geml J."/>
            <person name="Haridas S."/>
            <person name="Hughes K."/>
            <person name="Justo A."/>
            <person name="Karasinski D."/>
            <person name="Kautmanova I."/>
            <person name="Kiss B."/>
            <person name="Kocsube S."/>
            <person name="Kotiranta H."/>
            <person name="LaButti K.M."/>
            <person name="Lechner B.E."/>
            <person name="Liimatainen K."/>
            <person name="Lipzen A."/>
            <person name="Lukacs Z."/>
            <person name="Mihaltcheva S."/>
            <person name="Morgado L.N."/>
            <person name="Niskanen T."/>
            <person name="Noordeloos M.E."/>
            <person name="Ohm R.A."/>
            <person name="Ortiz-Santana B."/>
            <person name="Ovrebo C."/>
            <person name="Racz N."/>
            <person name="Riley R."/>
            <person name="Savchenko A."/>
            <person name="Shiryaev A."/>
            <person name="Soop K."/>
            <person name="Spirin V."/>
            <person name="Szebenyi C."/>
            <person name="Tomsovsky M."/>
            <person name="Tulloss R.E."/>
            <person name="Uehling J."/>
            <person name="Grigoriev I.V."/>
            <person name="Vagvolgyi C."/>
            <person name="Papp T."/>
            <person name="Martin F.M."/>
            <person name="Miettinen O."/>
            <person name="Hibbett D.S."/>
            <person name="Nagy L.G."/>
        </authorList>
    </citation>
    <scope>NUCLEOTIDE SEQUENCE [LARGE SCALE GENOMIC DNA]</scope>
    <source>
        <strain evidence="2 3">CBS 309.79</strain>
    </source>
</reference>
<evidence type="ECO:0000313" key="3">
    <source>
        <dbReference type="Proteomes" id="UP000305067"/>
    </source>
</evidence>
<dbReference type="Pfam" id="PF10300">
    <property type="entry name" value="Iml2-TPR_39"/>
    <property type="match status" value="1"/>
</dbReference>
<evidence type="ECO:0000313" key="2">
    <source>
        <dbReference type="EMBL" id="TFL07805.1"/>
    </source>
</evidence>
<feature type="compositionally biased region" description="Basic and acidic residues" evidence="1">
    <location>
        <begin position="539"/>
        <end position="549"/>
    </location>
</feature>
<dbReference type="AlphaFoldDB" id="A0A5C3R0S4"/>
<sequence length="710" mass="78901">MNMDTPTSTLDSTSTRDGLLMPSLEGTSTQTSLATQSSVEQSASRPLNCDPASAAVPAPPPTPSPPVGIPKTYRAQDALKDIPGTAHALELFLASKMVESEEYCDTMDPKKERLYFSTGFSLIQCVKGFMSYEDEDLLSALTHCKHGHTIATKHRKVAGAFSGLTSRLWGGSGEDWITGMTNVERHAELVYAESLFEKALLGVVYSGDWLSFIKEALNMRSTITVYRALGQFVTNADARHPSGRDPNIDEHFRSGVDLGNGCSHLVLSLLPARLAAVIELFGYKGDRDLGLKLLMRPGGWGEGEEVVSAEKEGVRRTVCDMILLIFHLVISSFTFEGVNMAMARRILDWNLRRYPTGVFFLFGAGRLSLMRSRPAQAIAYYNQAMAVQSQYRNLHHISFWENAIANLALWEVKESYLCWEVLSEEATWSKSIYAYGTAICALQLSTTATSEKEAFDLVAEAKRLMGLVPTLRQRIAGKSIPLEKFVARKARKFLDQGNRLILPALELAYIFLAIAHAPRRVIVERMLQETDAALKSLEEKRQKISDHGKSGKVSKKSKDQEQGLGQAYWDDWCLAAFLKGVCFRYIAFPDPDAEVDPEEKHIGLGEGLETKEKIGEAAKKAFEEVFKYGPKIELDHHLVYHAHYELGRLLVLLGDVESGKHHFELVLSGKPLEVSLTGKKGKYSLENALHMRTFAAHEALTLAHEAKDRL</sequence>
<organism evidence="2 3">
    <name type="scientific">Pterulicium gracile</name>
    <dbReference type="NCBI Taxonomy" id="1884261"/>
    <lineage>
        <taxon>Eukaryota</taxon>
        <taxon>Fungi</taxon>
        <taxon>Dikarya</taxon>
        <taxon>Basidiomycota</taxon>
        <taxon>Agaricomycotina</taxon>
        <taxon>Agaricomycetes</taxon>
        <taxon>Agaricomycetidae</taxon>
        <taxon>Agaricales</taxon>
        <taxon>Pleurotineae</taxon>
        <taxon>Pterulaceae</taxon>
        <taxon>Pterulicium</taxon>
    </lineage>
</organism>
<dbReference type="Proteomes" id="UP000305067">
    <property type="component" value="Unassembled WGS sequence"/>
</dbReference>
<accession>A0A5C3R0S4</accession>
<evidence type="ECO:0008006" key="4">
    <source>
        <dbReference type="Google" id="ProtNLM"/>
    </source>
</evidence>
<name>A0A5C3R0S4_9AGAR</name>
<dbReference type="PANTHER" id="PTHR31859:SF1">
    <property type="entry name" value="TETRATRICOPEPTIDE REPEAT PROTEIN 39C"/>
    <property type="match status" value="1"/>
</dbReference>
<proteinExistence type="predicted"/>
<feature type="compositionally biased region" description="Low complexity" evidence="1">
    <location>
        <begin position="27"/>
        <end position="38"/>
    </location>
</feature>
<feature type="compositionally biased region" description="Pro residues" evidence="1">
    <location>
        <begin position="57"/>
        <end position="67"/>
    </location>
</feature>
<gene>
    <name evidence="2" type="ORF">BDV98DRAFT_558489</name>
</gene>
<feature type="compositionally biased region" description="Low complexity" evidence="1">
    <location>
        <begin position="1"/>
        <end position="20"/>
    </location>
</feature>
<keyword evidence="3" id="KW-1185">Reference proteome</keyword>
<dbReference type="GO" id="GO:0005829">
    <property type="term" value="C:cytosol"/>
    <property type="evidence" value="ECO:0007669"/>
    <property type="project" value="TreeGrafter"/>
</dbReference>
<dbReference type="EMBL" id="ML178814">
    <property type="protein sequence ID" value="TFL07805.1"/>
    <property type="molecule type" value="Genomic_DNA"/>
</dbReference>
<dbReference type="GO" id="GO:0005741">
    <property type="term" value="C:mitochondrial outer membrane"/>
    <property type="evidence" value="ECO:0007669"/>
    <property type="project" value="TreeGrafter"/>
</dbReference>
<dbReference type="InterPro" id="IPR019412">
    <property type="entry name" value="IML2/TPR_39"/>
</dbReference>
<dbReference type="InterPro" id="IPR011990">
    <property type="entry name" value="TPR-like_helical_dom_sf"/>
</dbReference>